<proteinExistence type="predicted"/>
<geneLocation type="plasmid" evidence="3 4">
    <name>pLAtc3</name>
</geneLocation>
<protein>
    <recommendedName>
        <fullName evidence="2">SpoVT-AbrB domain-containing protein</fullName>
    </recommendedName>
</protein>
<dbReference type="EMBL" id="CP002577">
    <property type="protein sequence ID" value="AEK59833.1"/>
    <property type="molecule type" value="Genomic_DNA"/>
</dbReference>
<dbReference type="InterPro" id="IPR007159">
    <property type="entry name" value="SpoVT-AbrB_dom"/>
</dbReference>
<dbReference type="Gene3D" id="2.10.260.10">
    <property type="match status" value="1"/>
</dbReference>
<dbReference type="AlphaFoldDB" id="F9ZUY4"/>
<evidence type="ECO:0000256" key="1">
    <source>
        <dbReference type="PROSITE-ProRule" id="PRU01076"/>
    </source>
</evidence>
<reference evidence="3 4" key="1">
    <citation type="journal article" date="2011" name="J. Genet. Genomics">
        <title>Unraveling the Acidithiobacillus caldus complete genome and its central metabolisms for carbon assimilation.</title>
        <authorList>
            <person name="You X.Y."/>
            <person name="Guo X."/>
            <person name="Zheng H.J."/>
            <person name="Zhang M.J."/>
            <person name="Liu L.J."/>
            <person name="Zhu Y.Q."/>
            <person name="Zhu B."/>
            <person name="Wang S.Y."/>
            <person name="Zhao G.P."/>
            <person name="Poetsch A."/>
            <person name="Jiang C.Y."/>
            <person name="Liu S.J."/>
        </authorList>
    </citation>
    <scope>NUCLEOTIDE SEQUENCE [LARGE SCALE GENOMIC DNA]</scope>
    <source>
        <strain evidence="3 4">SM-1</strain>
        <plasmid evidence="4">Plasmid pLAtc3</plasmid>
    </source>
</reference>
<dbReference type="Pfam" id="PF04014">
    <property type="entry name" value="MazE_antitoxin"/>
    <property type="match status" value="1"/>
</dbReference>
<dbReference type="InterPro" id="IPR035642">
    <property type="entry name" value="MraZ_N"/>
</dbReference>
<keyword evidence="3" id="KW-0614">Plasmid</keyword>
<evidence type="ECO:0000313" key="3">
    <source>
        <dbReference type="EMBL" id="AEK59833.1"/>
    </source>
</evidence>
<dbReference type="InterPro" id="IPR037914">
    <property type="entry name" value="SpoVT-AbrB_sf"/>
</dbReference>
<organism evidence="3 4">
    <name type="scientific">Acidithiobacillus caldus (strain SM-1)</name>
    <dbReference type="NCBI Taxonomy" id="990288"/>
    <lineage>
        <taxon>Bacteria</taxon>
        <taxon>Pseudomonadati</taxon>
        <taxon>Pseudomonadota</taxon>
        <taxon>Acidithiobacillia</taxon>
        <taxon>Acidithiobacillales</taxon>
        <taxon>Acidithiobacillaceae</taxon>
        <taxon>Acidithiobacillus</taxon>
    </lineage>
</organism>
<dbReference type="PROSITE" id="PS51740">
    <property type="entry name" value="SPOVT_ABRB"/>
    <property type="match status" value="1"/>
</dbReference>
<name>F9ZUY4_ACICS</name>
<dbReference type="GO" id="GO:0003677">
    <property type="term" value="F:DNA binding"/>
    <property type="evidence" value="ECO:0007669"/>
    <property type="project" value="UniProtKB-UniRule"/>
</dbReference>
<dbReference type="Proteomes" id="UP000006135">
    <property type="component" value="Plasmid pLAtc3"/>
</dbReference>
<sequence length="111" mass="12828">MVPTDDHLWAFWYNGIFPKVGYREMNHSYTVHIDRRGRMVLPSRLRRQLGIEQDQILILELQEEGGIRLLSQKQLAQGGRGLLRAMAPTTEKDRALSEELIAERRSAAARE</sequence>
<accession>F9ZUY4</accession>
<feature type="domain" description="SpoVT-AbrB" evidence="2">
    <location>
        <begin position="28"/>
        <end position="74"/>
    </location>
</feature>
<evidence type="ECO:0000313" key="4">
    <source>
        <dbReference type="Proteomes" id="UP000006135"/>
    </source>
</evidence>
<dbReference type="HOGENOM" id="CLU_158484_10_0_6"/>
<keyword evidence="4" id="KW-1185">Reference proteome</keyword>
<dbReference type="KEGG" id="acu:Atc_3p24"/>
<keyword evidence="1" id="KW-0238">DNA-binding</keyword>
<gene>
    <name evidence="3" type="ordered locus">Atc_3p24</name>
</gene>
<dbReference type="SMART" id="SM00966">
    <property type="entry name" value="SpoVT_AbrB"/>
    <property type="match status" value="1"/>
</dbReference>
<dbReference type="CDD" id="cd16320">
    <property type="entry name" value="MraZ_N"/>
    <property type="match status" value="1"/>
</dbReference>
<evidence type="ECO:0000259" key="2">
    <source>
        <dbReference type="PROSITE" id="PS51740"/>
    </source>
</evidence>
<dbReference type="SUPFAM" id="SSF89447">
    <property type="entry name" value="AbrB/MazE/MraZ-like"/>
    <property type="match status" value="1"/>
</dbReference>